<feature type="signal peptide" evidence="5">
    <location>
        <begin position="1"/>
        <end position="23"/>
    </location>
</feature>
<accession>A0A0M3JWZ4</accession>
<dbReference type="Gene3D" id="3.10.50.10">
    <property type="match status" value="1"/>
</dbReference>
<feature type="compositionally biased region" description="Polar residues" evidence="3">
    <location>
        <begin position="27"/>
        <end position="42"/>
    </location>
</feature>
<dbReference type="PROSITE" id="PS51910">
    <property type="entry name" value="GH18_2"/>
    <property type="match status" value="1"/>
</dbReference>
<dbReference type="PANTHER" id="PTHR46066">
    <property type="entry name" value="CHITINASE DOMAIN-CONTAINING PROTEIN 1 FAMILY MEMBER"/>
    <property type="match status" value="1"/>
</dbReference>
<evidence type="ECO:0000256" key="3">
    <source>
        <dbReference type="SAM" id="MobiDB-lite"/>
    </source>
</evidence>
<feature type="chain" id="PRO_5043121080" description="Chitinase domain-containing protein 1" evidence="5">
    <location>
        <begin position="24"/>
        <end position="709"/>
    </location>
</feature>
<evidence type="ECO:0000313" key="7">
    <source>
        <dbReference type="EMBL" id="VDK47057.1"/>
    </source>
</evidence>
<dbReference type="InterPro" id="IPR011583">
    <property type="entry name" value="Chitinase_II/V-like_cat"/>
</dbReference>
<sequence>MRCEVEWFFVFAALSALVFVGGAQQGGSNVPGSQQGGSNVPGPQQGGSNAGKPLPDATSSNGNSARTSNSQVARSTSTTGPTDATTATPTSSASTNQIISSISSGNSPTPKASSPLTAMPGSKTTANNTPGNLPIPTSLPPKATPGKKTTADNTSGNLPIPKASLPPKATPGKKTPANNTSGNIATPKATTPARAMPSSRKINDAHSSSPSSSTTVMSTALSSQTFNATYSNTSASLAETISKATPTPDNETVNDTNSSSLLVPEAMIPSSPILSSQAESTSPHSATSKDQPSDGSAKSGHQKTGGGCVYEPWNCRVPYKGAGPALRWTIVVLACILALLIMIACLMVISDRKRHKPVTEETIPLKLEVDPDDVTLSSILANHKNLNTGAKVFDRATLGYVTPWNSHGYDIAKWAANKFTHISPVWFQLKPAVIDGRKTCSVGGTHDIDQGWIRDVRSNNSEIAIVPRFLIEQWTSKEAAAFLYDELWQRRCVQVMTDLIERNEMQGAVVEMWLQLLSLTGAKMTEVMIELIQSWCEFFHAKDLEFIMPLSPPLNAKYELTGIISTEHFAEMAKHVDFINVMAYDYHTDRPAGVAPIEWIRRNMEFLLKESPVSASKVLLGINFYGFEFTERSVDAITSPKYLEHLKSDEASLNWDDSNAEHFVVDGHSITYYPSLASLSVRLKYAKRMNMGIAIWDIGQGLNYFTRLL</sequence>
<dbReference type="GO" id="GO:0008061">
    <property type="term" value="F:chitin binding"/>
    <property type="evidence" value="ECO:0007669"/>
    <property type="project" value="InterPro"/>
</dbReference>
<feature type="compositionally biased region" description="Low complexity" evidence="3">
    <location>
        <begin position="166"/>
        <end position="177"/>
    </location>
</feature>
<dbReference type="SMART" id="SM00636">
    <property type="entry name" value="Glyco_18"/>
    <property type="match status" value="1"/>
</dbReference>
<feature type="region of interest" description="Disordered" evidence="3">
    <location>
        <begin position="273"/>
        <end position="303"/>
    </location>
</feature>
<gene>
    <name evidence="7" type="ORF">ASIM_LOCUS12305</name>
</gene>
<keyword evidence="4" id="KW-1133">Transmembrane helix</keyword>
<dbReference type="PANTHER" id="PTHR46066:SF2">
    <property type="entry name" value="CHITINASE DOMAIN-CONTAINING PROTEIN 1"/>
    <property type="match status" value="1"/>
</dbReference>
<dbReference type="Gene3D" id="3.20.20.80">
    <property type="entry name" value="Glycosidases"/>
    <property type="match status" value="1"/>
</dbReference>
<dbReference type="WBParaSite" id="ASIM_0001283901-mRNA-1">
    <property type="protein sequence ID" value="ASIM_0001283901-mRNA-1"/>
    <property type="gene ID" value="ASIM_0001283901"/>
</dbReference>
<evidence type="ECO:0000313" key="9">
    <source>
        <dbReference type="WBParaSite" id="ASIM_0001283901-mRNA-1"/>
    </source>
</evidence>
<feature type="compositionally biased region" description="Polar residues" evidence="3">
    <location>
        <begin position="273"/>
        <end position="296"/>
    </location>
</feature>
<keyword evidence="5" id="KW-0732">Signal</keyword>
<protein>
    <recommendedName>
        <fullName evidence="2">Chitinase domain-containing protein 1</fullName>
    </recommendedName>
</protein>
<dbReference type="Pfam" id="PF00704">
    <property type="entry name" value="Glyco_hydro_18"/>
    <property type="match status" value="1"/>
</dbReference>
<dbReference type="InterPro" id="IPR029070">
    <property type="entry name" value="Chitinase_insertion_sf"/>
</dbReference>
<dbReference type="GO" id="GO:0070492">
    <property type="term" value="F:oligosaccharide binding"/>
    <property type="evidence" value="ECO:0007669"/>
    <property type="project" value="TreeGrafter"/>
</dbReference>
<evidence type="ECO:0000259" key="6">
    <source>
        <dbReference type="PROSITE" id="PS51910"/>
    </source>
</evidence>
<dbReference type="InterPro" id="IPR001223">
    <property type="entry name" value="Glyco_hydro18_cat"/>
</dbReference>
<keyword evidence="8" id="KW-1185">Reference proteome</keyword>
<organism evidence="9">
    <name type="scientific">Anisakis simplex</name>
    <name type="common">Herring worm</name>
    <dbReference type="NCBI Taxonomy" id="6269"/>
    <lineage>
        <taxon>Eukaryota</taxon>
        <taxon>Metazoa</taxon>
        <taxon>Ecdysozoa</taxon>
        <taxon>Nematoda</taxon>
        <taxon>Chromadorea</taxon>
        <taxon>Rhabditida</taxon>
        <taxon>Spirurina</taxon>
        <taxon>Ascaridomorpha</taxon>
        <taxon>Ascaridoidea</taxon>
        <taxon>Anisakidae</taxon>
        <taxon>Anisakis</taxon>
        <taxon>Anisakis simplex complex</taxon>
    </lineage>
</organism>
<dbReference type="AlphaFoldDB" id="A0A0M3JWZ4"/>
<evidence type="ECO:0000256" key="5">
    <source>
        <dbReference type="SAM" id="SignalP"/>
    </source>
</evidence>
<feature type="compositionally biased region" description="Polar residues" evidence="3">
    <location>
        <begin position="108"/>
        <end position="131"/>
    </location>
</feature>
<evidence type="ECO:0000313" key="8">
    <source>
        <dbReference type="Proteomes" id="UP000267096"/>
    </source>
</evidence>
<comment type="similarity">
    <text evidence="1">Belongs to the glycosyl hydrolase 18 family.</text>
</comment>
<evidence type="ECO:0000256" key="1">
    <source>
        <dbReference type="ARBA" id="ARBA00009336"/>
    </source>
</evidence>
<dbReference type="GO" id="GO:0012505">
    <property type="term" value="C:endomembrane system"/>
    <property type="evidence" value="ECO:0007669"/>
    <property type="project" value="TreeGrafter"/>
</dbReference>
<feature type="compositionally biased region" description="Low complexity" evidence="3">
    <location>
        <begin position="75"/>
        <end position="107"/>
    </location>
</feature>
<reference evidence="7 8" key="2">
    <citation type="submission" date="2018-11" db="EMBL/GenBank/DDBJ databases">
        <authorList>
            <consortium name="Pathogen Informatics"/>
        </authorList>
    </citation>
    <scope>NUCLEOTIDE SEQUENCE [LARGE SCALE GENOMIC DNA]</scope>
</reference>
<feature type="transmembrane region" description="Helical" evidence="4">
    <location>
        <begin position="325"/>
        <end position="349"/>
    </location>
</feature>
<feature type="domain" description="GH18" evidence="6">
    <location>
        <begin position="395"/>
        <end position="709"/>
    </location>
</feature>
<keyword evidence="4" id="KW-0472">Membrane</keyword>
<evidence type="ECO:0000256" key="2">
    <source>
        <dbReference type="ARBA" id="ARBA00040976"/>
    </source>
</evidence>
<reference evidence="9" key="1">
    <citation type="submission" date="2017-02" db="UniProtKB">
        <authorList>
            <consortium name="WormBaseParasite"/>
        </authorList>
    </citation>
    <scope>IDENTIFICATION</scope>
</reference>
<name>A0A0M3JWZ4_ANISI</name>
<keyword evidence="4" id="KW-0812">Transmembrane</keyword>
<feature type="region of interest" description="Disordered" evidence="3">
    <location>
        <begin position="27"/>
        <end position="216"/>
    </location>
</feature>
<dbReference type="SUPFAM" id="SSF51445">
    <property type="entry name" value="(Trans)glycosidases"/>
    <property type="match status" value="1"/>
</dbReference>
<dbReference type="EMBL" id="UYRR01031166">
    <property type="protein sequence ID" value="VDK47057.1"/>
    <property type="molecule type" value="Genomic_DNA"/>
</dbReference>
<dbReference type="GO" id="GO:0005975">
    <property type="term" value="P:carbohydrate metabolic process"/>
    <property type="evidence" value="ECO:0007669"/>
    <property type="project" value="InterPro"/>
</dbReference>
<dbReference type="InterPro" id="IPR017853">
    <property type="entry name" value="GH"/>
</dbReference>
<feature type="compositionally biased region" description="Low complexity" evidence="3">
    <location>
        <begin position="207"/>
        <end position="216"/>
    </location>
</feature>
<feature type="compositionally biased region" description="Polar residues" evidence="3">
    <location>
        <begin position="57"/>
        <end position="74"/>
    </location>
</feature>
<proteinExistence type="inferred from homology"/>
<dbReference type="Proteomes" id="UP000267096">
    <property type="component" value="Unassembled WGS sequence"/>
</dbReference>
<evidence type="ECO:0000256" key="4">
    <source>
        <dbReference type="SAM" id="Phobius"/>
    </source>
</evidence>
<dbReference type="OrthoDB" id="10254444at2759"/>